<dbReference type="GO" id="GO:0042803">
    <property type="term" value="F:protein homodimerization activity"/>
    <property type="evidence" value="ECO:0007669"/>
    <property type="project" value="TreeGrafter"/>
</dbReference>
<dbReference type="GO" id="GO:0000814">
    <property type="term" value="C:ESCRT II complex"/>
    <property type="evidence" value="ECO:0007669"/>
    <property type="project" value="InterPro"/>
</dbReference>
<organism evidence="5 6">
    <name type="scientific">[Myrmecia] bisecta</name>
    <dbReference type="NCBI Taxonomy" id="41462"/>
    <lineage>
        <taxon>Eukaryota</taxon>
        <taxon>Viridiplantae</taxon>
        <taxon>Chlorophyta</taxon>
        <taxon>core chlorophytes</taxon>
        <taxon>Trebouxiophyceae</taxon>
        <taxon>Trebouxiales</taxon>
        <taxon>Trebouxiaceae</taxon>
        <taxon>Myrmecia</taxon>
    </lineage>
</organism>
<evidence type="ECO:0000256" key="2">
    <source>
        <dbReference type="ARBA" id="ARBA00022448"/>
    </source>
</evidence>
<name>A0AAW1QEE2_9CHLO</name>
<accession>A0AAW1QEE2</accession>
<dbReference type="InterPro" id="IPR036390">
    <property type="entry name" value="WH_DNA-bd_sf"/>
</dbReference>
<dbReference type="FunFam" id="1.10.10.10:FF:000141">
    <property type="entry name" value="vacuolar protein-sorting-associated protein 25"/>
    <property type="match status" value="1"/>
</dbReference>
<reference evidence="5 6" key="1">
    <citation type="journal article" date="2024" name="Nat. Commun.">
        <title>Phylogenomics reveals the evolutionary origins of lichenization in chlorophyte algae.</title>
        <authorList>
            <person name="Puginier C."/>
            <person name="Libourel C."/>
            <person name="Otte J."/>
            <person name="Skaloud P."/>
            <person name="Haon M."/>
            <person name="Grisel S."/>
            <person name="Petersen M."/>
            <person name="Berrin J.G."/>
            <person name="Delaux P.M."/>
            <person name="Dal Grande F."/>
            <person name="Keller J."/>
        </authorList>
    </citation>
    <scope>NUCLEOTIDE SEQUENCE [LARGE SCALE GENOMIC DNA]</scope>
    <source>
        <strain evidence="5 6">SAG 2043</strain>
    </source>
</reference>
<dbReference type="InterPro" id="IPR036388">
    <property type="entry name" value="WH-like_DNA-bd_sf"/>
</dbReference>
<sequence>MASEDFSFPFFYSYPPYFTLQPVQETREKQSGLWRDLILKYCKHYKVYKLSIDSTDELPLFVNKAIDRRLSSEARAAFVSDLVKQGNAQWLDKLQRQVLILWKRLDEWAATIHSWARESGLEDMVTTVEELSSGDDTRGTELDGLPHELLIQALRLLEARGKAKLFKGTSADDEGVKFFA</sequence>
<dbReference type="InterPro" id="IPR008570">
    <property type="entry name" value="ESCRT-II_cplx_Vps25-sub"/>
</dbReference>
<keyword evidence="3" id="KW-0653">Protein transport</keyword>
<dbReference type="PANTHER" id="PTHR13149:SF0">
    <property type="entry name" value="VACUOLAR PROTEIN-SORTING-ASSOCIATED PROTEIN 25"/>
    <property type="match status" value="1"/>
</dbReference>
<dbReference type="PANTHER" id="PTHR13149">
    <property type="entry name" value="VACUOLAR PROTEIN SORTING-ASSOCIATED PROTEIN VPS25"/>
    <property type="match status" value="1"/>
</dbReference>
<dbReference type="Pfam" id="PF05871">
    <property type="entry name" value="ESCRT-II"/>
    <property type="match status" value="1"/>
</dbReference>
<dbReference type="GO" id="GO:0005198">
    <property type="term" value="F:structural molecule activity"/>
    <property type="evidence" value="ECO:0007669"/>
    <property type="project" value="TreeGrafter"/>
</dbReference>
<dbReference type="SUPFAM" id="SSF46785">
    <property type="entry name" value="Winged helix' DNA-binding domain"/>
    <property type="match status" value="2"/>
</dbReference>
<dbReference type="Gene3D" id="1.10.10.10">
    <property type="entry name" value="Winged helix-like DNA-binding domain superfamily/Winged helix DNA-binding domain"/>
    <property type="match status" value="1"/>
</dbReference>
<dbReference type="AlphaFoldDB" id="A0AAW1QEE2"/>
<dbReference type="InterPro" id="IPR014041">
    <property type="entry name" value="ESCRT-II_cplx_Vps25-sub_N"/>
</dbReference>
<comment type="caution">
    <text evidence="5">The sequence shown here is derived from an EMBL/GenBank/DDBJ whole genome shotgun (WGS) entry which is preliminary data.</text>
</comment>
<dbReference type="Proteomes" id="UP001489004">
    <property type="component" value="Unassembled WGS sequence"/>
</dbReference>
<keyword evidence="2" id="KW-0813">Transport</keyword>
<dbReference type="GO" id="GO:0043328">
    <property type="term" value="P:protein transport to vacuole involved in ubiquitin-dependent protein catabolic process via the multivesicular body sorting pathway"/>
    <property type="evidence" value="ECO:0007669"/>
    <property type="project" value="TreeGrafter"/>
</dbReference>
<protein>
    <recommendedName>
        <fullName evidence="4">ESCRT-II complex subunit VPS25</fullName>
    </recommendedName>
</protein>
<evidence type="ECO:0000313" key="5">
    <source>
        <dbReference type="EMBL" id="KAK9819764.1"/>
    </source>
</evidence>
<gene>
    <name evidence="5" type="ORF">WJX72_002089</name>
</gene>
<evidence type="ECO:0000256" key="1">
    <source>
        <dbReference type="ARBA" id="ARBA00009674"/>
    </source>
</evidence>
<proteinExistence type="inferred from homology"/>
<evidence type="ECO:0000313" key="6">
    <source>
        <dbReference type="Proteomes" id="UP001489004"/>
    </source>
</evidence>
<evidence type="ECO:0000256" key="3">
    <source>
        <dbReference type="ARBA" id="ARBA00022927"/>
    </source>
</evidence>
<dbReference type="GO" id="GO:0016236">
    <property type="term" value="P:macroautophagy"/>
    <property type="evidence" value="ECO:0007669"/>
    <property type="project" value="UniProtKB-ARBA"/>
</dbReference>
<dbReference type="Gene3D" id="1.10.10.570">
    <property type="entry name" value="Winged helix' DNA-binding domain. Chain C. Domain 1"/>
    <property type="match status" value="1"/>
</dbReference>
<keyword evidence="6" id="KW-1185">Reference proteome</keyword>
<comment type="similarity">
    <text evidence="1">Belongs to the VPS25 family.</text>
</comment>
<evidence type="ECO:0000256" key="4">
    <source>
        <dbReference type="ARBA" id="ARBA00030094"/>
    </source>
</evidence>
<dbReference type="EMBL" id="JALJOR010000003">
    <property type="protein sequence ID" value="KAK9819764.1"/>
    <property type="molecule type" value="Genomic_DNA"/>
</dbReference>
<dbReference type="FunFam" id="1.10.10.570:FF:000002">
    <property type="entry name" value="Vacuolar protein sorting-associated protein 25"/>
    <property type="match status" value="1"/>
</dbReference>